<keyword evidence="7" id="KW-1185">Reference proteome</keyword>
<accession>A0A1G4JKD4</accession>
<dbReference type="CDD" id="cd11525">
    <property type="entry name" value="SYLF_SH3YL1_like"/>
    <property type="match status" value="1"/>
</dbReference>
<dbReference type="GO" id="GO:0035091">
    <property type="term" value="F:phosphatidylinositol binding"/>
    <property type="evidence" value="ECO:0007669"/>
    <property type="project" value="TreeGrafter"/>
</dbReference>
<organism evidence="6 7">
    <name type="scientific">Lachancea meyersii CBS 8951</name>
    <dbReference type="NCBI Taxonomy" id="1266667"/>
    <lineage>
        <taxon>Eukaryota</taxon>
        <taxon>Fungi</taxon>
        <taxon>Dikarya</taxon>
        <taxon>Ascomycota</taxon>
        <taxon>Saccharomycotina</taxon>
        <taxon>Saccharomycetes</taxon>
        <taxon>Saccharomycetales</taxon>
        <taxon>Saccharomycetaceae</taxon>
        <taxon>Lachancea</taxon>
    </lineage>
</organism>
<feature type="domain" description="SH3" evidence="5">
    <location>
        <begin position="355"/>
        <end position="414"/>
    </location>
</feature>
<dbReference type="GO" id="GO:0030479">
    <property type="term" value="C:actin cortical patch"/>
    <property type="evidence" value="ECO:0007669"/>
    <property type="project" value="TreeGrafter"/>
</dbReference>
<dbReference type="EMBL" id="LT598481">
    <property type="protein sequence ID" value="SCU90978.1"/>
    <property type="molecule type" value="Genomic_DNA"/>
</dbReference>
<dbReference type="GO" id="GO:0051015">
    <property type="term" value="F:actin filament binding"/>
    <property type="evidence" value="ECO:0007669"/>
    <property type="project" value="TreeGrafter"/>
</dbReference>
<dbReference type="CDD" id="cd11842">
    <property type="entry name" value="SH3_Ysc84p_like"/>
    <property type="match status" value="1"/>
</dbReference>
<feature type="region of interest" description="Disordered" evidence="4">
    <location>
        <begin position="319"/>
        <end position="352"/>
    </location>
</feature>
<dbReference type="PANTHER" id="PTHR15629">
    <property type="entry name" value="SH3YL1 PROTEIN"/>
    <property type="match status" value="1"/>
</dbReference>
<dbReference type="Gene3D" id="2.30.30.40">
    <property type="entry name" value="SH3 Domains"/>
    <property type="match status" value="1"/>
</dbReference>
<sequence>MGINNPIPRSLKSESKKAAKVLASFVKPNQLFGADTVIPPEVLKRAKGLAVITVLKAGFLFSGRAGSGIIVARLRDGSWSAPSAIALAGAGAGGLIGVELTDFVFILNTDDAVKSFSEFGTITLGGNVSVAAGPLGRNAEAAASASLGGVAAVFSYSKTKGMFAGVSVEGSIIVERREANRKIYGDKCKAKMILSGRVRPSAAADPLFRVLESRAFNYGDRPRDYDDDSEFYDDIPSSFDSSDMDSHRANTRSTRRRADSVQSSRSYRDDLDDGFDDDFDDDDPNDVSGYYSKARGQRSSSRWEDDVYDRDLADASNRLSHAKVSSAPSRPRTEKPDFGISSLPAGSRSARNVSSGLPKAVALYTFKGEQSGDLTFRKGDVISILKKSESQNDWWTGRNNGQEGIFPANYVELV</sequence>
<reference evidence="7" key="1">
    <citation type="submission" date="2016-03" db="EMBL/GenBank/DDBJ databases">
        <authorList>
            <person name="Devillers Hugo."/>
        </authorList>
    </citation>
    <scope>NUCLEOTIDE SEQUENCE [LARGE SCALE GENOMIC DNA]</scope>
</reference>
<dbReference type="FunFam" id="2.30.30.40:FF:000100">
    <property type="entry name" value="SH3 domain-containing YSC84-like protein 1"/>
    <property type="match status" value="1"/>
</dbReference>
<dbReference type="PRINTS" id="PR00452">
    <property type="entry name" value="SH3DOMAIN"/>
</dbReference>
<evidence type="ECO:0000256" key="4">
    <source>
        <dbReference type="SAM" id="MobiDB-lite"/>
    </source>
</evidence>
<evidence type="ECO:0000256" key="3">
    <source>
        <dbReference type="PROSITE-ProRule" id="PRU00192"/>
    </source>
</evidence>
<evidence type="ECO:0000256" key="1">
    <source>
        <dbReference type="ARBA" id="ARBA00007761"/>
    </source>
</evidence>
<keyword evidence="2 3" id="KW-0728">SH3 domain</keyword>
<dbReference type="OrthoDB" id="443981at2759"/>
<dbReference type="GO" id="GO:0051666">
    <property type="term" value="P:actin cortical patch localization"/>
    <property type="evidence" value="ECO:0007669"/>
    <property type="project" value="TreeGrafter"/>
</dbReference>
<protein>
    <submittedName>
        <fullName evidence="6">LAME_0E10704g1_1</fullName>
    </submittedName>
</protein>
<evidence type="ECO:0000256" key="2">
    <source>
        <dbReference type="ARBA" id="ARBA00022443"/>
    </source>
</evidence>
<gene>
    <name evidence="6" type="ORF">LAME_0E10704G</name>
</gene>
<proteinExistence type="inferred from homology"/>
<evidence type="ECO:0000313" key="6">
    <source>
        <dbReference type="EMBL" id="SCU90978.1"/>
    </source>
</evidence>
<comment type="similarity">
    <text evidence="1">Belongs to the SH3YL1 family.</text>
</comment>
<evidence type="ECO:0000259" key="5">
    <source>
        <dbReference type="PROSITE" id="PS50002"/>
    </source>
</evidence>
<name>A0A1G4JKD4_9SACH</name>
<dbReference type="InterPro" id="IPR001452">
    <property type="entry name" value="SH3_domain"/>
</dbReference>
<dbReference type="GO" id="GO:0051017">
    <property type="term" value="P:actin filament bundle assembly"/>
    <property type="evidence" value="ECO:0007669"/>
    <property type="project" value="TreeGrafter"/>
</dbReference>
<evidence type="ECO:0000313" key="7">
    <source>
        <dbReference type="Proteomes" id="UP000191144"/>
    </source>
</evidence>
<dbReference type="InterPro" id="IPR033643">
    <property type="entry name" value="SYLF_SH3YL1-like"/>
</dbReference>
<feature type="compositionally biased region" description="Acidic residues" evidence="4">
    <location>
        <begin position="270"/>
        <end position="285"/>
    </location>
</feature>
<feature type="region of interest" description="Disordered" evidence="4">
    <location>
        <begin position="227"/>
        <end position="295"/>
    </location>
</feature>
<dbReference type="PROSITE" id="PS50002">
    <property type="entry name" value="SH3"/>
    <property type="match status" value="1"/>
</dbReference>
<dbReference type="Pfam" id="PF00018">
    <property type="entry name" value="SH3_1"/>
    <property type="match status" value="1"/>
</dbReference>
<dbReference type="InterPro" id="IPR051702">
    <property type="entry name" value="SH3_domain_YSC84-like"/>
</dbReference>
<dbReference type="InterPro" id="IPR036028">
    <property type="entry name" value="SH3-like_dom_sf"/>
</dbReference>
<dbReference type="PANTHER" id="PTHR15629:SF2">
    <property type="entry name" value="SH3 DOMAIN-CONTAINING YSC84-LIKE PROTEIN 1"/>
    <property type="match status" value="1"/>
</dbReference>
<dbReference type="AlphaFoldDB" id="A0A1G4JKD4"/>
<dbReference type="InterPro" id="IPR007461">
    <property type="entry name" value="Ysc84_actin-binding"/>
</dbReference>
<dbReference type="SUPFAM" id="SSF50044">
    <property type="entry name" value="SH3-domain"/>
    <property type="match status" value="1"/>
</dbReference>
<dbReference type="Proteomes" id="UP000191144">
    <property type="component" value="Chromosome E"/>
</dbReference>
<dbReference type="SMART" id="SM00326">
    <property type="entry name" value="SH3"/>
    <property type="match status" value="1"/>
</dbReference>
<dbReference type="Pfam" id="PF04366">
    <property type="entry name" value="Ysc84"/>
    <property type="match status" value="1"/>
</dbReference>